<name>A0A382J464_9ZZZZ</name>
<dbReference type="Gene3D" id="3.40.50.1820">
    <property type="entry name" value="alpha/beta hydrolase"/>
    <property type="match status" value="1"/>
</dbReference>
<proteinExistence type="predicted"/>
<dbReference type="EMBL" id="UINC01071711">
    <property type="protein sequence ID" value="SVC06830.1"/>
    <property type="molecule type" value="Genomic_DNA"/>
</dbReference>
<dbReference type="AlphaFoldDB" id="A0A382J464"/>
<organism evidence="1">
    <name type="scientific">marine metagenome</name>
    <dbReference type="NCBI Taxonomy" id="408172"/>
    <lineage>
        <taxon>unclassified sequences</taxon>
        <taxon>metagenomes</taxon>
        <taxon>ecological metagenomes</taxon>
    </lineage>
</organism>
<dbReference type="InterPro" id="IPR029058">
    <property type="entry name" value="AB_hydrolase_fold"/>
</dbReference>
<gene>
    <name evidence="1" type="ORF">METZ01_LOCUS259684</name>
</gene>
<reference evidence="1" key="1">
    <citation type="submission" date="2018-05" db="EMBL/GenBank/DDBJ databases">
        <authorList>
            <person name="Lanie J.A."/>
            <person name="Ng W.-L."/>
            <person name="Kazmierczak K.M."/>
            <person name="Andrzejewski T.M."/>
            <person name="Davidsen T.M."/>
            <person name="Wayne K.J."/>
            <person name="Tettelin H."/>
            <person name="Glass J.I."/>
            <person name="Rusch D."/>
            <person name="Podicherti R."/>
            <person name="Tsui H.-C.T."/>
            <person name="Winkler M.E."/>
        </authorList>
    </citation>
    <scope>NUCLEOTIDE SEQUENCE</scope>
</reference>
<accession>A0A382J464</accession>
<evidence type="ECO:0000313" key="1">
    <source>
        <dbReference type="EMBL" id="SVC06830.1"/>
    </source>
</evidence>
<evidence type="ECO:0008006" key="2">
    <source>
        <dbReference type="Google" id="ProtNLM"/>
    </source>
</evidence>
<feature type="non-terminal residue" evidence="1">
    <location>
        <position position="1"/>
    </location>
</feature>
<sequence length="271" mass="28620">GVPVESPLFALGAVAGLLGNQFVLVLPSYRGKTLSYGSRSWTSEGTVSLWDGEVDDVLALIHAAWQLPGVADGDAATFGFSAGGAIALLTAIREPGVVRVVDFFGPTNFFGPWAQDLLLRILDDQAPDLASIPELQASVVDPFERGELSLADMRLELLRRSALHFADRLPAVLAHHGLADDVVAVGETQILEAAVREAGGSMQAFYYEGSGHSPFDLDGSLSRTAAFLGALSPAARRVQPPAEMDSRSSWALLASSEIGSQSAKGWPPPIQ</sequence>
<dbReference type="SUPFAM" id="SSF53474">
    <property type="entry name" value="alpha/beta-Hydrolases"/>
    <property type="match status" value="1"/>
</dbReference>
<protein>
    <recommendedName>
        <fullName evidence="2">Peptidase S9 prolyl oligopeptidase catalytic domain-containing protein</fullName>
    </recommendedName>
</protein>